<feature type="chain" id="PRO_5022050977" evidence="4">
    <location>
        <begin position="20"/>
        <end position="458"/>
    </location>
</feature>
<feature type="domain" description="Sulfatase N-terminal" evidence="5">
    <location>
        <begin position="23"/>
        <end position="330"/>
    </location>
</feature>
<dbReference type="AlphaFoldDB" id="A0A517SDN5"/>
<evidence type="ECO:0000256" key="2">
    <source>
        <dbReference type="ARBA" id="ARBA00022801"/>
    </source>
</evidence>
<dbReference type="PANTHER" id="PTHR42693">
    <property type="entry name" value="ARYLSULFATASE FAMILY MEMBER"/>
    <property type="match status" value="1"/>
</dbReference>
<dbReference type="EMBL" id="CP036271">
    <property type="protein sequence ID" value="QDT54238.1"/>
    <property type="molecule type" value="Genomic_DNA"/>
</dbReference>
<dbReference type="KEGG" id="ccos:Pan44_22660"/>
<organism evidence="6 7">
    <name type="scientific">Caulifigura coniformis</name>
    <dbReference type="NCBI Taxonomy" id="2527983"/>
    <lineage>
        <taxon>Bacteria</taxon>
        <taxon>Pseudomonadati</taxon>
        <taxon>Planctomycetota</taxon>
        <taxon>Planctomycetia</taxon>
        <taxon>Planctomycetales</taxon>
        <taxon>Planctomycetaceae</taxon>
        <taxon>Caulifigura</taxon>
    </lineage>
</organism>
<dbReference type="PANTHER" id="PTHR42693:SF53">
    <property type="entry name" value="ENDO-4-O-SULFATASE"/>
    <property type="match status" value="1"/>
</dbReference>
<dbReference type="Gene3D" id="3.30.1120.10">
    <property type="match status" value="1"/>
</dbReference>
<proteinExistence type="inferred from homology"/>
<dbReference type="EC" id="3.1.6.1" evidence="6"/>
<feature type="signal peptide" evidence="4">
    <location>
        <begin position="1"/>
        <end position="19"/>
    </location>
</feature>
<dbReference type="Proteomes" id="UP000315700">
    <property type="component" value="Chromosome"/>
</dbReference>
<keyword evidence="4" id="KW-0732">Signal</keyword>
<evidence type="ECO:0000256" key="1">
    <source>
        <dbReference type="ARBA" id="ARBA00008779"/>
    </source>
</evidence>
<dbReference type="FunCoup" id="A0A517SDN5">
    <property type="interactions" value="68"/>
</dbReference>
<comment type="similarity">
    <text evidence="1">Belongs to the sulfatase family.</text>
</comment>
<dbReference type="Pfam" id="PF00884">
    <property type="entry name" value="Sulfatase"/>
    <property type="match status" value="1"/>
</dbReference>
<accession>A0A517SDN5</accession>
<evidence type="ECO:0000313" key="6">
    <source>
        <dbReference type="EMBL" id="QDT54238.1"/>
    </source>
</evidence>
<dbReference type="SUPFAM" id="SSF53649">
    <property type="entry name" value="Alkaline phosphatase-like"/>
    <property type="match status" value="1"/>
</dbReference>
<evidence type="ECO:0000256" key="3">
    <source>
        <dbReference type="SAM" id="MobiDB-lite"/>
    </source>
</evidence>
<evidence type="ECO:0000256" key="4">
    <source>
        <dbReference type="SAM" id="SignalP"/>
    </source>
</evidence>
<sequence precursor="true">MTRLCLLAFCLSLAASASAAEKPNILFLVGDDMGYADVGFHGCKDIPTPNLDALARSSVRFTNGYVSGPYCSPTRAGLLTGRYQTRFGHEFNPGGDGDGGALGLPVSETLIPARLKSAGYATALTGKWHLGSAEQFHPQRRGFDDFFGFLGGAHDYFNERGILRGNEPAGTGEYLTDVIGREAVKFMESKKGSPWFLYVAFNAVHTPMQADDARLRKFESITDPQRRKYAAMMFAMDEAIGKILKAVEESGQAQNTLVAFISDNGGPTMNGVTVNGSINTPFRGSKRTTLEGGIHVPFLLRWPSQFQAGVYEQPVIQLDLTATALAAAGVDPSSAKLDGVDLRPHLSGSVKKPPHDALYWRFGQQMAIRNGNLKLVRYDSNADTNTGKGGQPVTEAKLYDLEADAGESKDLAAAMPEKVKELQAKWDRWNEGNVEPLWGSSRGGGRGQRRQQRQEATK</sequence>
<dbReference type="InterPro" id="IPR050738">
    <property type="entry name" value="Sulfatase"/>
</dbReference>
<dbReference type="InParanoid" id="A0A517SDN5"/>
<dbReference type="OrthoDB" id="9783154at2"/>
<dbReference type="InterPro" id="IPR017850">
    <property type="entry name" value="Alkaline_phosphatase_core_sf"/>
</dbReference>
<name>A0A517SDN5_9PLAN</name>
<keyword evidence="7" id="KW-1185">Reference proteome</keyword>
<dbReference type="RefSeq" id="WP_145030107.1">
    <property type="nucleotide sequence ID" value="NZ_CP036271.1"/>
</dbReference>
<protein>
    <submittedName>
        <fullName evidence="6">Arylsulfatase</fullName>
        <ecNumber evidence="6">3.1.6.1</ecNumber>
    </submittedName>
</protein>
<dbReference type="Gene3D" id="3.40.720.10">
    <property type="entry name" value="Alkaline Phosphatase, subunit A"/>
    <property type="match status" value="1"/>
</dbReference>
<gene>
    <name evidence="6" type="primary">atsA_18</name>
    <name evidence="6" type="ORF">Pan44_22660</name>
</gene>
<evidence type="ECO:0000313" key="7">
    <source>
        <dbReference type="Proteomes" id="UP000315700"/>
    </source>
</evidence>
<dbReference type="GO" id="GO:0004065">
    <property type="term" value="F:arylsulfatase activity"/>
    <property type="evidence" value="ECO:0007669"/>
    <property type="project" value="UniProtKB-EC"/>
</dbReference>
<keyword evidence="2 6" id="KW-0378">Hydrolase</keyword>
<feature type="region of interest" description="Disordered" evidence="3">
    <location>
        <begin position="430"/>
        <end position="458"/>
    </location>
</feature>
<reference evidence="6 7" key="1">
    <citation type="submission" date="2019-02" db="EMBL/GenBank/DDBJ databases">
        <title>Deep-cultivation of Planctomycetes and their phenomic and genomic characterization uncovers novel biology.</title>
        <authorList>
            <person name="Wiegand S."/>
            <person name="Jogler M."/>
            <person name="Boedeker C."/>
            <person name="Pinto D."/>
            <person name="Vollmers J."/>
            <person name="Rivas-Marin E."/>
            <person name="Kohn T."/>
            <person name="Peeters S.H."/>
            <person name="Heuer A."/>
            <person name="Rast P."/>
            <person name="Oberbeckmann S."/>
            <person name="Bunk B."/>
            <person name="Jeske O."/>
            <person name="Meyerdierks A."/>
            <person name="Storesund J.E."/>
            <person name="Kallscheuer N."/>
            <person name="Luecker S."/>
            <person name="Lage O.M."/>
            <person name="Pohl T."/>
            <person name="Merkel B.J."/>
            <person name="Hornburger P."/>
            <person name="Mueller R.-W."/>
            <person name="Bruemmer F."/>
            <person name="Labrenz M."/>
            <person name="Spormann A.M."/>
            <person name="Op den Camp H."/>
            <person name="Overmann J."/>
            <person name="Amann R."/>
            <person name="Jetten M.S.M."/>
            <person name="Mascher T."/>
            <person name="Medema M.H."/>
            <person name="Devos D.P."/>
            <person name="Kaster A.-K."/>
            <person name="Ovreas L."/>
            <person name="Rohde M."/>
            <person name="Galperin M.Y."/>
            <person name="Jogler C."/>
        </authorList>
    </citation>
    <scope>NUCLEOTIDE SEQUENCE [LARGE SCALE GENOMIC DNA]</scope>
    <source>
        <strain evidence="6 7">Pan44</strain>
    </source>
</reference>
<evidence type="ECO:0000259" key="5">
    <source>
        <dbReference type="Pfam" id="PF00884"/>
    </source>
</evidence>
<dbReference type="InterPro" id="IPR000917">
    <property type="entry name" value="Sulfatase_N"/>
</dbReference>